<proteinExistence type="predicted"/>
<dbReference type="AlphaFoldDB" id="A0A2K1QPE7"/>
<accession>A0A2K1QPE7</accession>
<dbReference type="InParanoid" id="A0A2K1QPE7"/>
<feature type="compositionally biased region" description="Polar residues" evidence="2">
    <location>
        <begin position="1"/>
        <end position="10"/>
    </location>
</feature>
<feature type="coiled-coil region" evidence="1">
    <location>
        <begin position="232"/>
        <end position="287"/>
    </location>
</feature>
<evidence type="ECO:0000313" key="4">
    <source>
        <dbReference type="Proteomes" id="UP000243797"/>
    </source>
</evidence>
<protein>
    <submittedName>
        <fullName evidence="3">Uncharacterized protein</fullName>
    </submittedName>
</protein>
<keyword evidence="1" id="KW-0175">Coiled coil</keyword>
<gene>
    <name evidence="3" type="ORF">CAC42_4929</name>
</gene>
<evidence type="ECO:0000256" key="2">
    <source>
        <dbReference type="SAM" id="MobiDB-lite"/>
    </source>
</evidence>
<feature type="region of interest" description="Disordered" evidence="2">
    <location>
        <begin position="393"/>
        <end position="424"/>
    </location>
</feature>
<dbReference type="Proteomes" id="UP000243797">
    <property type="component" value="Unassembled WGS sequence"/>
</dbReference>
<organism evidence="3 4">
    <name type="scientific">Sphaceloma murrayae</name>
    <dbReference type="NCBI Taxonomy" id="2082308"/>
    <lineage>
        <taxon>Eukaryota</taxon>
        <taxon>Fungi</taxon>
        <taxon>Dikarya</taxon>
        <taxon>Ascomycota</taxon>
        <taxon>Pezizomycotina</taxon>
        <taxon>Dothideomycetes</taxon>
        <taxon>Dothideomycetidae</taxon>
        <taxon>Myriangiales</taxon>
        <taxon>Elsinoaceae</taxon>
        <taxon>Sphaceloma</taxon>
    </lineage>
</organism>
<comment type="caution">
    <text evidence="3">The sequence shown here is derived from an EMBL/GenBank/DDBJ whole genome shotgun (WGS) entry which is preliminary data.</text>
</comment>
<sequence>MSSPESSTSPFWHIPGPSSKYHKREYARPNHQLHYQHRARNSTPDAELARSHVTATSNRGRNTSPLSHFTSLVRSHTAPMERDSPLTPLRSPHHTSHLLHDSPFSDYFTDEARSTSHKGAYDMPPPEVQRVLLRLNNLGAHVLRQKPSTNAFESIADKLDELERSLGGVDLSPPTRRTMSDSGFVDDDHFSQHTPPKVNGNRSQEFTPEVRSKVPLEEEDEDNYRADRDRILSDAQAVLERVSKANVDLRQRFEEMRELNDQHAFQVEESTRESLNLRSENESLKSTLAFDHSELLFLKLQLKALEVQAGEGDEEDQNKRVQLEGAIDQWKSDWDDVDARQRGRRVKHRVMSLTPNELVRRREDGKSADEEGDWKLDMTKKRQGRVQSITIRRTSQFGMDGSSDYKEEQDEDEVDGDLPGSKDEITQTDGALVVTDSIAAMDSHKCQAEKDETTRRLQYSGLMTVYSADTMKPAETELTLSNITSISQLPGEGSATTALGISEITTIYEGLGEGVVQQSKLALSGLVTLCEVMPVSHGAGQRSETAVKQEREAQKQSAWAEFMVSLTELAGMTDR</sequence>
<dbReference type="OrthoDB" id="4448936at2759"/>
<reference evidence="3 4" key="1">
    <citation type="submission" date="2017-06" db="EMBL/GenBank/DDBJ databases">
        <title>Draft genome sequence of a variant of Elsinoe murrayae.</title>
        <authorList>
            <person name="Cheng Q."/>
        </authorList>
    </citation>
    <scope>NUCLEOTIDE SEQUENCE [LARGE SCALE GENOMIC DNA]</scope>
    <source>
        <strain evidence="3 4">CQ-2017a</strain>
    </source>
</reference>
<evidence type="ECO:0000256" key="1">
    <source>
        <dbReference type="SAM" id="Coils"/>
    </source>
</evidence>
<name>A0A2K1QPE7_9PEZI</name>
<feature type="region of interest" description="Disordered" evidence="2">
    <location>
        <begin position="1"/>
        <end position="68"/>
    </location>
</feature>
<evidence type="ECO:0000313" key="3">
    <source>
        <dbReference type="EMBL" id="PNS16965.1"/>
    </source>
</evidence>
<feature type="compositionally biased region" description="Polar residues" evidence="2">
    <location>
        <begin position="53"/>
        <end position="68"/>
    </location>
</feature>
<feature type="compositionally biased region" description="Acidic residues" evidence="2">
    <location>
        <begin position="407"/>
        <end position="416"/>
    </location>
</feature>
<keyword evidence="4" id="KW-1185">Reference proteome</keyword>
<dbReference type="EMBL" id="NKHZ01000055">
    <property type="protein sequence ID" value="PNS16965.1"/>
    <property type="molecule type" value="Genomic_DNA"/>
</dbReference>